<dbReference type="OrthoDB" id="2148490at2759"/>
<feature type="domain" description="Membrane insertase YidC/Oxa/ALB C-terminal" evidence="8">
    <location>
        <begin position="27"/>
        <end position="221"/>
    </location>
</feature>
<dbReference type="PANTHER" id="PTHR12428">
    <property type="entry name" value="OXA1"/>
    <property type="match status" value="1"/>
</dbReference>
<dbReference type="InterPro" id="IPR028055">
    <property type="entry name" value="YidC/Oxa/ALB_C"/>
</dbReference>
<sequence length="289" mass="32028">MGLAGWSPAGLVRWSMEIINVTTGLPWFWTIVAGSAFWRLVCVPLAVKGMQASSRMQPFQAELVALQANVKKTSASKDPLEVKRAAMQMQEFYRKHNINPLGGVVSLLQLPITLGLFFGVQKLCKLPLEQLKDSGFSLLPDLTVPDPTYIMPVVLCAMINAQILVGARDINTTERPDMGHFMNIFRIMTIPGIAFMANFPSGLLISLMTTAALTTAQSLVLRLPAVRRKLDMPVISPNAQGKLPPISSTFLRIKSYFTDDFSNKMEKARREAIERQQAAKRATKRPGRL</sequence>
<dbReference type="GO" id="GO:0032977">
    <property type="term" value="F:membrane insertase activity"/>
    <property type="evidence" value="ECO:0007669"/>
    <property type="project" value="InterPro"/>
</dbReference>
<evidence type="ECO:0000256" key="2">
    <source>
        <dbReference type="ARBA" id="ARBA00009877"/>
    </source>
</evidence>
<reference evidence="9" key="1">
    <citation type="submission" date="2020-11" db="EMBL/GenBank/DDBJ databases">
        <authorList>
            <consortium name="DOE Joint Genome Institute"/>
            <person name="Ahrendt S."/>
            <person name="Riley R."/>
            <person name="Andreopoulos W."/>
            <person name="LaButti K."/>
            <person name="Pangilinan J."/>
            <person name="Ruiz-duenas F.J."/>
            <person name="Barrasa J.M."/>
            <person name="Sanchez-Garcia M."/>
            <person name="Camarero S."/>
            <person name="Miyauchi S."/>
            <person name="Serrano A."/>
            <person name="Linde D."/>
            <person name="Babiker R."/>
            <person name="Drula E."/>
            <person name="Ayuso-Fernandez I."/>
            <person name="Pacheco R."/>
            <person name="Padilla G."/>
            <person name="Ferreira P."/>
            <person name="Barriuso J."/>
            <person name="Kellner H."/>
            <person name="Castanera R."/>
            <person name="Alfaro M."/>
            <person name="Ramirez L."/>
            <person name="Pisabarro A.G."/>
            <person name="Kuo A."/>
            <person name="Tritt A."/>
            <person name="Lipzen A."/>
            <person name="He G."/>
            <person name="Yan M."/>
            <person name="Ng V."/>
            <person name="Cullen D."/>
            <person name="Martin F."/>
            <person name="Rosso M.-N."/>
            <person name="Henrissat B."/>
            <person name="Hibbett D."/>
            <person name="Martinez A.T."/>
            <person name="Grigoriev I.V."/>
        </authorList>
    </citation>
    <scope>NUCLEOTIDE SEQUENCE</scope>
    <source>
        <strain evidence="9">AH 44721</strain>
    </source>
</reference>
<accession>A0A9P5NP94</accession>
<evidence type="ECO:0000256" key="5">
    <source>
        <dbReference type="ARBA" id="ARBA00023136"/>
    </source>
</evidence>
<evidence type="ECO:0000313" key="10">
    <source>
        <dbReference type="Proteomes" id="UP000724874"/>
    </source>
</evidence>
<dbReference type="PANTHER" id="PTHR12428:SF65">
    <property type="entry name" value="CYTOCHROME C OXIDASE ASSEMBLY PROTEIN COX18, MITOCHONDRIAL"/>
    <property type="match status" value="1"/>
</dbReference>
<dbReference type="Pfam" id="PF02096">
    <property type="entry name" value="60KD_IMP"/>
    <property type="match status" value="1"/>
</dbReference>
<proteinExistence type="inferred from homology"/>
<evidence type="ECO:0000313" key="9">
    <source>
        <dbReference type="EMBL" id="KAF8900434.1"/>
    </source>
</evidence>
<keyword evidence="3 6" id="KW-0812">Transmembrane</keyword>
<evidence type="ECO:0000256" key="7">
    <source>
        <dbReference type="SAM" id="Phobius"/>
    </source>
</evidence>
<keyword evidence="5 7" id="KW-0472">Membrane</keyword>
<gene>
    <name evidence="9" type="ORF">CPB84DRAFT_1778914</name>
</gene>
<evidence type="ECO:0000259" key="8">
    <source>
        <dbReference type="Pfam" id="PF02096"/>
    </source>
</evidence>
<keyword evidence="10" id="KW-1185">Reference proteome</keyword>
<evidence type="ECO:0000256" key="6">
    <source>
        <dbReference type="RuleBase" id="RU003945"/>
    </source>
</evidence>
<dbReference type="GO" id="GO:0032979">
    <property type="term" value="P:protein insertion into mitochondrial inner membrane from matrix"/>
    <property type="evidence" value="ECO:0007669"/>
    <property type="project" value="TreeGrafter"/>
</dbReference>
<dbReference type="GO" id="GO:0005743">
    <property type="term" value="C:mitochondrial inner membrane"/>
    <property type="evidence" value="ECO:0007669"/>
    <property type="project" value="TreeGrafter"/>
</dbReference>
<dbReference type="InterPro" id="IPR001708">
    <property type="entry name" value="YidC/ALB3/OXA1/COX18"/>
</dbReference>
<keyword evidence="4 7" id="KW-1133">Transmembrane helix</keyword>
<organism evidence="9 10">
    <name type="scientific">Gymnopilus junonius</name>
    <name type="common">Spectacular rustgill mushroom</name>
    <name type="synonym">Gymnopilus spectabilis subsp. junonius</name>
    <dbReference type="NCBI Taxonomy" id="109634"/>
    <lineage>
        <taxon>Eukaryota</taxon>
        <taxon>Fungi</taxon>
        <taxon>Dikarya</taxon>
        <taxon>Basidiomycota</taxon>
        <taxon>Agaricomycotina</taxon>
        <taxon>Agaricomycetes</taxon>
        <taxon>Agaricomycetidae</taxon>
        <taxon>Agaricales</taxon>
        <taxon>Agaricineae</taxon>
        <taxon>Hymenogastraceae</taxon>
        <taxon>Gymnopilus</taxon>
    </lineage>
</organism>
<comment type="subcellular location">
    <subcellularLocation>
        <location evidence="1 6">Membrane</location>
        <topology evidence="1 6">Multi-pass membrane protein</topology>
    </subcellularLocation>
</comment>
<feature type="transmembrane region" description="Helical" evidence="7">
    <location>
        <begin position="27"/>
        <end position="47"/>
    </location>
</feature>
<comment type="caution">
    <text evidence="9">The sequence shown here is derived from an EMBL/GenBank/DDBJ whole genome shotgun (WGS) entry which is preliminary data.</text>
</comment>
<evidence type="ECO:0000256" key="1">
    <source>
        <dbReference type="ARBA" id="ARBA00004141"/>
    </source>
</evidence>
<dbReference type="EMBL" id="JADNYJ010000047">
    <property type="protein sequence ID" value="KAF8900434.1"/>
    <property type="molecule type" value="Genomic_DNA"/>
</dbReference>
<dbReference type="CDD" id="cd20069">
    <property type="entry name" value="5TM_Oxa1-like"/>
    <property type="match status" value="1"/>
</dbReference>
<feature type="transmembrane region" description="Helical" evidence="7">
    <location>
        <begin position="149"/>
        <end position="167"/>
    </location>
</feature>
<comment type="similarity">
    <text evidence="2 6">Belongs to the OXA1/ALB3/YidC family.</text>
</comment>
<feature type="transmembrane region" description="Helical" evidence="7">
    <location>
        <begin position="98"/>
        <end position="120"/>
    </location>
</feature>
<evidence type="ECO:0000256" key="3">
    <source>
        <dbReference type="ARBA" id="ARBA00022692"/>
    </source>
</evidence>
<name>A0A9P5NP94_GYMJU</name>
<dbReference type="AlphaFoldDB" id="A0A9P5NP94"/>
<evidence type="ECO:0000256" key="4">
    <source>
        <dbReference type="ARBA" id="ARBA00022989"/>
    </source>
</evidence>
<dbReference type="Proteomes" id="UP000724874">
    <property type="component" value="Unassembled WGS sequence"/>
</dbReference>
<protein>
    <submittedName>
        <fullName evidence="9">60Kd inner membrane protein-domain-containing protein</fullName>
    </submittedName>
</protein>